<name>A0A8S0RGE4_OLEEU</name>
<proteinExistence type="predicted"/>
<reference evidence="1 2" key="1">
    <citation type="submission" date="2019-12" db="EMBL/GenBank/DDBJ databases">
        <authorList>
            <person name="Alioto T."/>
            <person name="Alioto T."/>
            <person name="Gomez Garrido J."/>
        </authorList>
    </citation>
    <scope>NUCLEOTIDE SEQUENCE [LARGE SCALE GENOMIC DNA]</scope>
</reference>
<sequence>MADNQRIHPVQDPEAAAPQIATSLFVPCKDYSMVGHGDGGGAIGVDDGGGTTWSGVGLRDGGVLVRLCWRRQ</sequence>
<organism evidence="1 2">
    <name type="scientific">Olea europaea subsp. europaea</name>
    <dbReference type="NCBI Taxonomy" id="158383"/>
    <lineage>
        <taxon>Eukaryota</taxon>
        <taxon>Viridiplantae</taxon>
        <taxon>Streptophyta</taxon>
        <taxon>Embryophyta</taxon>
        <taxon>Tracheophyta</taxon>
        <taxon>Spermatophyta</taxon>
        <taxon>Magnoliopsida</taxon>
        <taxon>eudicotyledons</taxon>
        <taxon>Gunneridae</taxon>
        <taxon>Pentapetalae</taxon>
        <taxon>asterids</taxon>
        <taxon>lamiids</taxon>
        <taxon>Lamiales</taxon>
        <taxon>Oleaceae</taxon>
        <taxon>Oleeae</taxon>
        <taxon>Olea</taxon>
    </lineage>
</organism>
<dbReference type="AlphaFoldDB" id="A0A8S0RGE4"/>
<dbReference type="Gramene" id="OE9A049268T1">
    <property type="protein sequence ID" value="OE9A049268C1"/>
    <property type="gene ID" value="OE9A049268"/>
</dbReference>
<protein>
    <submittedName>
        <fullName evidence="1">Uncharacterized protein</fullName>
    </submittedName>
</protein>
<dbReference type="Proteomes" id="UP000594638">
    <property type="component" value="Unassembled WGS sequence"/>
</dbReference>
<keyword evidence="2" id="KW-1185">Reference proteome</keyword>
<comment type="caution">
    <text evidence="1">The sequence shown here is derived from an EMBL/GenBank/DDBJ whole genome shotgun (WGS) entry which is preliminary data.</text>
</comment>
<dbReference type="EMBL" id="CACTIH010003619">
    <property type="protein sequence ID" value="CAA2978516.1"/>
    <property type="molecule type" value="Genomic_DNA"/>
</dbReference>
<accession>A0A8S0RGE4</accession>
<evidence type="ECO:0000313" key="1">
    <source>
        <dbReference type="EMBL" id="CAA2978516.1"/>
    </source>
</evidence>
<gene>
    <name evidence="1" type="ORF">OLEA9_A049268</name>
</gene>
<evidence type="ECO:0000313" key="2">
    <source>
        <dbReference type="Proteomes" id="UP000594638"/>
    </source>
</evidence>